<name>B9T221_RICCO</name>
<feature type="region of interest" description="Disordered" evidence="1">
    <location>
        <begin position="48"/>
        <end position="72"/>
    </location>
</feature>
<keyword evidence="3" id="KW-1185">Reference proteome</keyword>
<reference evidence="3" key="1">
    <citation type="journal article" date="2010" name="Nat. Biotechnol.">
        <title>Draft genome sequence of the oilseed species Ricinus communis.</title>
        <authorList>
            <person name="Chan A.P."/>
            <person name="Crabtree J."/>
            <person name="Zhao Q."/>
            <person name="Lorenzi H."/>
            <person name="Orvis J."/>
            <person name="Puiu D."/>
            <person name="Melake-Berhan A."/>
            <person name="Jones K.M."/>
            <person name="Redman J."/>
            <person name="Chen G."/>
            <person name="Cahoon E.B."/>
            <person name="Gedil M."/>
            <person name="Stanke M."/>
            <person name="Haas B.J."/>
            <person name="Wortman J.R."/>
            <person name="Fraser-Liggett C.M."/>
            <person name="Ravel J."/>
            <person name="Rabinowicz P.D."/>
        </authorList>
    </citation>
    <scope>NUCLEOTIDE SEQUENCE [LARGE SCALE GENOMIC DNA]</scope>
    <source>
        <strain evidence="3">cv. Hale</strain>
    </source>
</reference>
<evidence type="ECO:0000256" key="1">
    <source>
        <dbReference type="SAM" id="MobiDB-lite"/>
    </source>
</evidence>
<dbReference type="InParanoid" id="B9T221"/>
<evidence type="ECO:0000313" key="3">
    <source>
        <dbReference type="Proteomes" id="UP000008311"/>
    </source>
</evidence>
<sequence>MKKWIRVAGEDVIVDSDYDIIDGDEDLQAVFRETGQLNDGGGIIEGSSYYKHDSDKDVSASEAEDEEEGSKKKKLKFSKFNTEKNMEYTKFEVRMLFKDKEELKRPASSGVSSIDINCIFKK</sequence>
<gene>
    <name evidence="2" type="ORF">RCOM_0549900</name>
</gene>
<protein>
    <submittedName>
        <fullName evidence="2">Uncharacterized protein</fullName>
    </submittedName>
</protein>
<dbReference type="EMBL" id="EQ974367">
    <property type="protein sequence ID" value="EEF30105.1"/>
    <property type="molecule type" value="Genomic_DNA"/>
</dbReference>
<dbReference type="AlphaFoldDB" id="B9T221"/>
<organism evidence="2 3">
    <name type="scientific">Ricinus communis</name>
    <name type="common">Castor bean</name>
    <dbReference type="NCBI Taxonomy" id="3988"/>
    <lineage>
        <taxon>Eukaryota</taxon>
        <taxon>Viridiplantae</taxon>
        <taxon>Streptophyta</taxon>
        <taxon>Embryophyta</taxon>
        <taxon>Tracheophyta</taxon>
        <taxon>Spermatophyta</taxon>
        <taxon>Magnoliopsida</taxon>
        <taxon>eudicotyledons</taxon>
        <taxon>Gunneridae</taxon>
        <taxon>Pentapetalae</taxon>
        <taxon>rosids</taxon>
        <taxon>fabids</taxon>
        <taxon>Malpighiales</taxon>
        <taxon>Euphorbiaceae</taxon>
        <taxon>Acalyphoideae</taxon>
        <taxon>Acalypheae</taxon>
        <taxon>Ricinus</taxon>
    </lineage>
</organism>
<proteinExistence type="predicted"/>
<dbReference type="Proteomes" id="UP000008311">
    <property type="component" value="Unassembled WGS sequence"/>
</dbReference>
<feature type="compositionally biased region" description="Basic and acidic residues" evidence="1">
    <location>
        <begin position="50"/>
        <end position="59"/>
    </location>
</feature>
<evidence type="ECO:0000313" key="2">
    <source>
        <dbReference type="EMBL" id="EEF30105.1"/>
    </source>
</evidence>
<accession>B9T221</accession>